<evidence type="ECO:0000256" key="1">
    <source>
        <dbReference type="ARBA" id="ARBA00001971"/>
    </source>
</evidence>
<dbReference type="CDD" id="cd11058">
    <property type="entry name" value="CYP60B-like"/>
    <property type="match status" value="1"/>
</dbReference>
<protein>
    <submittedName>
        <fullName evidence="7">Cytochrome P450 monooxygenase</fullName>
    </submittedName>
</protein>
<dbReference type="GO" id="GO:0020037">
    <property type="term" value="F:heme binding"/>
    <property type="evidence" value="ECO:0007669"/>
    <property type="project" value="InterPro"/>
</dbReference>
<keyword evidence="7" id="KW-0503">Monooxygenase</keyword>
<dbReference type="PRINTS" id="PR00463">
    <property type="entry name" value="EP450I"/>
</dbReference>
<evidence type="ECO:0000313" key="8">
    <source>
        <dbReference type="Proteomes" id="UP000077069"/>
    </source>
</evidence>
<keyword evidence="4 6" id="KW-0479">Metal-binding</keyword>
<name>A0A177CQM5_9PLEO</name>
<dbReference type="GO" id="GO:0016705">
    <property type="term" value="F:oxidoreductase activity, acting on paired donors, with incorporation or reduction of molecular oxygen"/>
    <property type="evidence" value="ECO:0007669"/>
    <property type="project" value="InterPro"/>
</dbReference>
<evidence type="ECO:0000256" key="3">
    <source>
        <dbReference type="ARBA" id="ARBA00022617"/>
    </source>
</evidence>
<dbReference type="EMBL" id="KV441549">
    <property type="protein sequence ID" value="OAG09824.1"/>
    <property type="molecule type" value="Genomic_DNA"/>
</dbReference>
<comment type="cofactor">
    <cofactor evidence="1 6">
        <name>heme</name>
        <dbReference type="ChEBI" id="CHEBI:30413"/>
    </cofactor>
</comment>
<evidence type="ECO:0000256" key="5">
    <source>
        <dbReference type="ARBA" id="ARBA00023004"/>
    </source>
</evidence>
<dbReference type="AlphaFoldDB" id="A0A177CQM5"/>
<keyword evidence="3 6" id="KW-0349">Heme</keyword>
<sequence length="481" mass="55314">MYTVAVAIVTSTAYFVWLIWIHPLSHFPGPKRAIASNLYWAKQFTSGHSHQSVRSLHDKYGDVVRWGPNELSFACVDAWKDIYDRRKDGKVLIKDPVFYRKDETLRAEHIVNAEDPERHAEIRKMMSYAFSAKALLQQEDLILQYASELREAIREKGADGPINLVNFFNWTTFDILGELAFGEPFGSLKNRKTDSWIAIILDHMQSMAWDAAIWKFPLLHYFQSWLTPKAVREGGARHALESKKKILRREREGPKSDRIDFVSYILKKRDELLITDWQLAAHSNALIIAGSETSATVLSGLFYYLCKHPDVYAKLKDELRSHFSNANDITAKAAGELPYLTACISETFRIYPPIPIAMPRVTPEGGCTIAGHFVPAGTVVGVHAWSITHNPKYFRDPDSFRPERWIEKIDNLEASKPFLTGPRMCMGINMAWIEVRIIAAQLVYMFDFELDDNNFDWAREQLCYVLWDKPELFVKAKVFSR</sequence>
<organism evidence="7 8">
    <name type="scientific">Paraphaeosphaeria sporulosa</name>
    <dbReference type="NCBI Taxonomy" id="1460663"/>
    <lineage>
        <taxon>Eukaryota</taxon>
        <taxon>Fungi</taxon>
        <taxon>Dikarya</taxon>
        <taxon>Ascomycota</taxon>
        <taxon>Pezizomycotina</taxon>
        <taxon>Dothideomycetes</taxon>
        <taxon>Pleosporomycetidae</taxon>
        <taxon>Pleosporales</taxon>
        <taxon>Massarineae</taxon>
        <taxon>Didymosphaeriaceae</taxon>
        <taxon>Paraphaeosphaeria</taxon>
    </lineage>
</organism>
<dbReference type="RefSeq" id="XP_018040189.1">
    <property type="nucleotide sequence ID" value="XM_018176163.1"/>
</dbReference>
<dbReference type="PANTHER" id="PTHR24305:SF210">
    <property type="entry name" value="CYTOCHROME P450 MONOOXYGENASE ASQL-RELATED"/>
    <property type="match status" value="1"/>
</dbReference>
<evidence type="ECO:0000256" key="6">
    <source>
        <dbReference type="PIRSR" id="PIRSR602401-1"/>
    </source>
</evidence>
<dbReference type="Proteomes" id="UP000077069">
    <property type="component" value="Unassembled WGS sequence"/>
</dbReference>
<reference evidence="7 8" key="1">
    <citation type="submission" date="2016-05" db="EMBL/GenBank/DDBJ databases">
        <title>Comparative analysis of secretome profiles of manganese(II)-oxidizing ascomycete fungi.</title>
        <authorList>
            <consortium name="DOE Joint Genome Institute"/>
            <person name="Zeiner C.A."/>
            <person name="Purvine S.O."/>
            <person name="Zink E.M."/>
            <person name="Wu S."/>
            <person name="Pasa-Tolic L."/>
            <person name="Chaput D.L."/>
            <person name="Haridas S."/>
            <person name="Grigoriev I.V."/>
            <person name="Santelli C.M."/>
            <person name="Hansel C.M."/>
        </authorList>
    </citation>
    <scope>NUCLEOTIDE SEQUENCE [LARGE SCALE GENOMIC DNA]</scope>
    <source>
        <strain evidence="7 8">AP3s5-JAC2a</strain>
    </source>
</reference>
<proteinExistence type="inferred from homology"/>
<dbReference type="Gene3D" id="1.10.630.10">
    <property type="entry name" value="Cytochrome P450"/>
    <property type="match status" value="1"/>
</dbReference>
<evidence type="ECO:0000256" key="2">
    <source>
        <dbReference type="ARBA" id="ARBA00010617"/>
    </source>
</evidence>
<dbReference type="InterPro" id="IPR001128">
    <property type="entry name" value="Cyt_P450"/>
</dbReference>
<comment type="similarity">
    <text evidence="2">Belongs to the cytochrome P450 family.</text>
</comment>
<dbReference type="GO" id="GO:0005506">
    <property type="term" value="F:iron ion binding"/>
    <property type="evidence" value="ECO:0007669"/>
    <property type="project" value="InterPro"/>
</dbReference>
<dbReference type="InterPro" id="IPR036396">
    <property type="entry name" value="Cyt_P450_sf"/>
</dbReference>
<gene>
    <name evidence="7" type="ORF">CC84DRAFT_1137777</name>
</gene>
<keyword evidence="7" id="KW-0560">Oxidoreductase</keyword>
<dbReference type="OrthoDB" id="1470350at2759"/>
<dbReference type="InterPro" id="IPR050121">
    <property type="entry name" value="Cytochrome_P450_monoxygenase"/>
</dbReference>
<evidence type="ECO:0000313" key="7">
    <source>
        <dbReference type="EMBL" id="OAG09824.1"/>
    </source>
</evidence>
<keyword evidence="8" id="KW-1185">Reference proteome</keyword>
<evidence type="ECO:0000256" key="4">
    <source>
        <dbReference type="ARBA" id="ARBA00022723"/>
    </source>
</evidence>
<dbReference type="InterPro" id="IPR002401">
    <property type="entry name" value="Cyt_P450_E_grp-I"/>
</dbReference>
<dbReference type="InParanoid" id="A0A177CQM5"/>
<dbReference type="PANTHER" id="PTHR24305">
    <property type="entry name" value="CYTOCHROME P450"/>
    <property type="match status" value="1"/>
</dbReference>
<accession>A0A177CQM5</accession>
<dbReference type="Pfam" id="PF00067">
    <property type="entry name" value="p450"/>
    <property type="match status" value="1"/>
</dbReference>
<feature type="binding site" description="axial binding residue" evidence="6">
    <location>
        <position position="425"/>
    </location>
    <ligand>
        <name>heme</name>
        <dbReference type="ChEBI" id="CHEBI:30413"/>
    </ligand>
    <ligandPart>
        <name>Fe</name>
        <dbReference type="ChEBI" id="CHEBI:18248"/>
    </ligandPart>
</feature>
<dbReference type="GO" id="GO:0004497">
    <property type="term" value="F:monooxygenase activity"/>
    <property type="evidence" value="ECO:0007669"/>
    <property type="project" value="UniProtKB-KW"/>
</dbReference>
<dbReference type="PRINTS" id="PR00385">
    <property type="entry name" value="P450"/>
</dbReference>
<dbReference type="STRING" id="1460663.A0A177CQM5"/>
<dbReference type="SUPFAM" id="SSF48264">
    <property type="entry name" value="Cytochrome P450"/>
    <property type="match status" value="1"/>
</dbReference>
<keyword evidence="5 6" id="KW-0408">Iron</keyword>
<dbReference type="GeneID" id="28759649"/>